<gene>
    <name evidence="2" type="ordered locus">BAMF_1010</name>
</gene>
<evidence type="ECO:0000256" key="1">
    <source>
        <dbReference type="ARBA" id="ARBA00022801"/>
    </source>
</evidence>
<keyword evidence="3" id="KW-1185">Reference proteome</keyword>
<dbReference type="KEGG" id="bao:BAMF_1010"/>
<dbReference type="PANTHER" id="PTHR32494:SF5">
    <property type="entry name" value="ALLANTOATE AMIDOHYDROLASE"/>
    <property type="match status" value="1"/>
</dbReference>
<dbReference type="AlphaFoldDB" id="A0A9P1JFJ1"/>
<organism evidence="2 3">
    <name type="scientific">Bacillus amyloliquefaciens (strain ATCC 23350 / DSM 7 / BCRC 11601 / CCUG 28519 / NBRC 15535 / NRRL B-14393 / F)</name>
    <dbReference type="NCBI Taxonomy" id="692420"/>
    <lineage>
        <taxon>Bacteria</taxon>
        <taxon>Bacillati</taxon>
        <taxon>Bacillota</taxon>
        <taxon>Bacilli</taxon>
        <taxon>Bacillales</taxon>
        <taxon>Bacillaceae</taxon>
        <taxon>Bacillus</taxon>
        <taxon>Bacillus amyloliquefaciens group</taxon>
    </lineage>
</organism>
<dbReference type="InterPro" id="IPR010158">
    <property type="entry name" value="Amidase_Cbmase"/>
</dbReference>
<keyword evidence="1 2" id="KW-0378">Hydrolase</keyword>
<proteinExistence type="predicted"/>
<name>A0A9P1JFJ1_BACAS</name>
<dbReference type="PANTHER" id="PTHR32494">
    <property type="entry name" value="ALLANTOATE DEIMINASE-RELATED"/>
    <property type="match status" value="1"/>
</dbReference>
<dbReference type="Gene3D" id="3.40.630.10">
    <property type="entry name" value="Zn peptidases"/>
    <property type="match status" value="1"/>
</dbReference>
<evidence type="ECO:0000313" key="3">
    <source>
        <dbReference type="Proteomes" id="UP000006562"/>
    </source>
</evidence>
<reference evidence="3" key="2">
    <citation type="journal article" date="2011" name="J. Biotechnol.">
        <title>Genome sequence of B. amyloliquefaciens type strain DSM7(T) reveals differences to plant-associated B. amyloliquefaciens FZB42.</title>
        <authorList>
            <person name="Ruckert C."/>
            <person name="Blom J."/>
            <person name="Chen X."/>
            <person name="Reva O."/>
            <person name="Borriss R."/>
        </authorList>
    </citation>
    <scope>NUCLEOTIDE SEQUENCE [LARGE SCALE GENOMIC DNA]</scope>
    <source>
        <strain evidence="3">DSM 7</strain>
    </source>
</reference>
<dbReference type="InterPro" id="IPR002933">
    <property type="entry name" value="Peptidase_M20"/>
</dbReference>
<dbReference type="Pfam" id="PF01546">
    <property type="entry name" value="Peptidase_M20"/>
    <property type="match status" value="1"/>
</dbReference>
<dbReference type="EC" id="3.5.3.-" evidence="2"/>
<protein>
    <submittedName>
        <fullName evidence="2">Amidase, hydantoinase/carbamoylase</fullName>
        <ecNumber evidence="2">3.5.3.-</ecNumber>
    </submittedName>
</protein>
<dbReference type="EMBL" id="FN597644">
    <property type="protein sequence ID" value="CBI42136.1"/>
    <property type="molecule type" value="Genomic_DNA"/>
</dbReference>
<dbReference type="GO" id="GO:0016813">
    <property type="term" value="F:hydrolase activity, acting on carbon-nitrogen (but not peptide) bonds, in linear amidines"/>
    <property type="evidence" value="ECO:0007669"/>
    <property type="project" value="InterPro"/>
</dbReference>
<reference evidence="2 3" key="1">
    <citation type="journal article" date="2011" name="Int. J. Syst. Evol. Microbiol.">
        <title>Relationship of Bacillus amyloliquefaciens clades associated with strains DSM 7T and FZB42T: a proposal for Bacillus amyloliquefaciens subsp. amyloliquefaciens subsp. nov. and Bacillus amyloliquefaciens subsp. plantarum subsp. nov. based on complete genome sequence comparisons.</title>
        <authorList>
            <person name="Borriss R."/>
            <person name="Chen X.H."/>
            <person name="Rueckert C."/>
            <person name="Blom J."/>
            <person name="Becker A."/>
            <person name="Baumgarth B."/>
            <person name="Fan B."/>
            <person name="Pukall R."/>
            <person name="Schumann P."/>
            <person name="Sproer C."/>
            <person name="Junge H."/>
            <person name="Vater J."/>
            <person name="Puhler A."/>
            <person name="Klenk H.P."/>
        </authorList>
    </citation>
    <scope>NUCLEOTIDE SEQUENCE [LARGE SCALE GENOMIC DNA]</scope>
    <source>
        <strain evidence="3">DSM 7</strain>
    </source>
</reference>
<accession>A0A9P1JFJ1</accession>
<dbReference type="Gene3D" id="3.30.70.360">
    <property type="match status" value="1"/>
</dbReference>
<dbReference type="SUPFAM" id="SSF53187">
    <property type="entry name" value="Zn-dependent exopeptidases"/>
    <property type="match status" value="1"/>
</dbReference>
<dbReference type="Proteomes" id="UP000006562">
    <property type="component" value="Chromosome"/>
</dbReference>
<sequence length="111" mass="12131">MALANYLKDLVESESASITSEQLVRFNPVVFDKNIVELIERAANKRGLESKRMTSGAGHDAQMMARICPTAMIFVPSVEGISHNPEEYTKDHDLAAGAHVLLDVVCNLSSD</sequence>
<dbReference type="RefSeq" id="WP_013351630.1">
    <property type="nucleotide sequence ID" value="NC_014551.1"/>
</dbReference>
<evidence type="ECO:0000313" key="2">
    <source>
        <dbReference type="EMBL" id="CBI42136.1"/>
    </source>
</evidence>